<comment type="function">
    <text evidence="9 10">This protein specifically catalyzes the removal of signal peptides from prolipoproteins.</text>
</comment>
<evidence type="ECO:0000256" key="11">
    <source>
        <dbReference type="RuleBase" id="RU004181"/>
    </source>
</evidence>
<dbReference type="PROSITE" id="PS00855">
    <property type="entry name" value="SPASE_II"/>
    <property type="match status" value="1"/>
</dbReference>
<dbReference type="PANTHER" id="PTHR33695:SF1">
    <property type="entry name" value="LIPOPROTEIN SIGNAL PEPTIDASE"/>
    <property type="match status" value="1"/>
</dbReference>
<comment type="pathway">
    <text evidence="9">Protein modification; lipoprotein biosynthesis (signal peptide cleavage).</text>
</comment>
<evidence type="ECO:0000256" key="7">
    <source>
        <dbReference type="ARBA" id="ARBA00022989"/>
    </source>
</evidence>
<keyword evidence="6 9" id="KW-0378">Hydrolase</keyword>
<sequence length="166" mass="19432">MRTTVLIIVFSFLLDQLSKFFVQKYLELRKLIFIMGNYVRLYHVKNRGGAFGIFANIDSSYRDFIFIIVSLFALGILIYLFWKCPRENQLMRYALSLIAGGALGNLYDRIFYGEVIDFIDIGIDYHRWPTFNFADIAITLGVFLVMIETIRTYKKIPKNEILPESQ</sequence>
<dbReference type="PANTHER" id="PTHR33695">
    <property type="entry name" value="LIPOPROTEIN SIGNAL PEPTIDASE"/>
    <property type="match status" value="1"/>
</dbReference>
<keyword evidence="2 9" id="KW-1003">Cell membrane</keyword>
<dbReference type="UniPathway" id="UPA00665"/>
<evidence type="ECO:0000256" key="1">
    <source>
        <dbReference type="ARBA" id="ARBA00006139"/>
    </source>
</evidence>
<name>A0A1F7RTW4_9BACT</name>
<evidence type="ECO:0000256" key="8">
    <source>
        <dbReference type="ARBA" id="ARBA00023136"/>
    </source>
</evidence>
<dbReference type="HAMAP" id="MF_00161">
    <property type="entry name" value="LspA"/>
    <property type="match status" value="1"/>
</dbReference>
<dbReference type="NCBIfam" id="TIGR00077">
    <property type="entry name" value="lspA"/>
    <property type="match status" value="1"/>
</dbReference>
<keyword evidence="7 9" id="KW-1133">Transmembrane helix</keyword>
<keyword evidence="4 9" id="KW-0812">Transmembrane</keyword>
<proteinExistence type="inferred from homology"/>
<feature type="active site" evidence="9">
    <location>
        <position position="135"/>
    </location>
</feature>
<dbReference type="GO" id="GO:0005886">
    <property type="term" value="C:plasma membrane"/>
    <property type="evidence" value="ECO:0007669"/>
    <property type="project" value="UniProtKB-SubCell"/>
</dbReference>
<evidence type="ECO:0000256" key="6">
    <source>
        <dbReference type="ARBA" id="ARBA00022801"/>
    </source>
</evidence>
<evidence type="ECO:0000313" key="12">
    <source>
        <dbReference type="EMBL" id="OGL44810.1"/>
    </source>
</evidence>
<dbReference type="InterPro" id="IPR001872">
    <property type="entry name" value="Peptidase_A8"/>
</dbReference>
<comment type="similarity">
    <text evidence="1 9 11">Belongs to the peptidase A8 family.</text>
</comment>
<dbReference type="EMBL" id="MGDD01000203">
    <property type="protein sequence ID" value="OGL44810.1"/>
    <property type="molecule type" value="Genomic_DNA"/>
</dbReference>
<evidence type="ECO:0000256" key="2">
    <source>
        <dbReference type="ARBA" id="ARBA00022475"/>
    </source>
</evidence>
<dbReference type="Proteomes" id="UP000179266">
    <property type="component" value="Unassembled WGS sequence"/>
</dbReference>
<comment type="catalytic activity">
    <reaction evidence="9 10">
        <text>Release of signal peptides from bacterial membrane prolipoproteins. Hydrolyzes -Xaa-Yaa-Zaa-|-(S,diacylglyceryl)Cys-, in which Xaa is hydrophobic (preferably Leu), and Yaa (Ala or Ser) and Zaa (Gly or Ala) have small, neutral side chains.</text>
        <dbReference type="EC" id="3.4.23.36"/>
    </reaction>
</comment>
<keyword evidence="8 9" id="KW-0472">Membrane</keyword>
<dbReference type="EC" id="3.4.23.36" evidence="9"/>
<feature type="transmembrane region" description="Helical" evidence="9">
    <location>
        <begin position="94"/>
        <end position="112"/>
    </location>
</feature>
<dbReference type="Pfam" id="PF01252">
    <property type="entry name" value="Peptidase_A8"/>
    <property type="match status" value="1"/>
</dbReference>
<comment type="caution">
    <text evidence="12">The sequence shown here is derived from an EMBL/GenBank/DDBJ whole genome shotgun (WGS) entry which is preliminary data.</text>
</comment>
<evidence type="ECO:0000256" key="3">
    <source>
        <dbReference type="ARBA" id="ARBA00022670"/>
    </source>
</evidence>
<comment type="subcellular location">
    <subcellularLocation>
        <location evidence="9">Cell membrane</location>
        <topology evidence="9">Multi-pass membrane protein</topology>
    </subcellularLocation>
</comment>
<evidence type="ECO:0000313" key="13">
    <source>
        <dbReference type="Proteomes" id="UP000179266"/>
    </source>
</evidence>
<evidence type="ECO:0000256" key="10">
    <source>
        <dbReference type="RuleBase" id="RU000594"/>
    </source>
</evidence>
<dbReference type="PRINTS" id="PR00781">
    <property type="entry name" value="LIPOSIGPTASE"/>
</dbReference>
<accession>A0A1F7RTW4</accession>
<feature type="active site" evidence="9">
    <location>
        <position position="117"/>
    </location>
</feature>
<reference evidence="12 13" key="1">
    <citation type="journal article" date="2016" name="Nat. Commun.">
        <title>Thousands of microbial genomes shed light on interconnected biogeochemical processes in an aquifer system.</title>
        <authorList>
            <person name="Anantharaman K."/>
            <person name="Brown C.T."/>
            <person name="Hug L.A."/>
            <person name="Sharon I."/>
            <person name="Castelle C.J."/>
            <person name="Probst A.J."/>
            <person name="Thomas B.C."/>
            <person name="Singh A."/>
            <person name="Wilkins M.J."/>
            <person name="Karaoz U."/>
            <person name="Brodie E.L."/>
            <person name="Williams K.H."/>
            <person name="Hubbard S.S."/>
            <person name="Banfield J.F."/>
        </authorList>
    </citation>
    <scope>NUCLEOTIDE SEQUENCE [LARGE SCALE GENOMIC DNA]</scope>
</reference>
<protein>
    <recommendedName>
        <fullName evidence="9">Lipoprotein signal peptidase</fullName>
        <ecNumber evidence="9">3.4.23.36</ecNumber>
    </recommendedName>
    <alternativeName>
        <fullName evidence="9">Prolipoprotein signal peptidase</fullName>
    </alternativeName>
    <alternativeName>
        <fullName evidence="9">Signal peptidase II</fullName>
        <shortName evidence="9">SPase II</shortName>
    </alternativeName>
</protein>
<dbReference type="GO" id="GO:0004190">
    <property type="term" value="F:aspartic-type endopeptidase activity"/>
    <property type="evidence" value="ECO:0007669"/>
    <property type="project" value="UniProtKB-UniRule"/>
</dbReference>
<dbReference type="GO" id="GO:0006508">
    <property type="term" value="P:proteolysis"/>
    <property type="evidence" value="ECO:0007669"/>
    <property type="project" value="UniProtKB-KW"/>
</dbReference>
<feature type="transmembrane region" description="Helical" evidence="9">
    <location>
        <begin position="64"/>
        <end position="82"/>
    </location>
</feature>
<dbReference type="AlphaFoldDB" id="A0A1F7RTW4"/>
<keyword evidence="3 9" id="KW-0645">Protease</keyword>
<evidence type="ECO:0000256" key="5">
    <source>
        <dbReference type="ARBA" id="ARBA00022750"/>
    </source>
</evidence>
<organism evidence="12 13">
    <name type="scientific">Candidatus Schekmanbacteria bacterium RBG_13_48_7</name>
    <dbReference type="NCBI Taxonomy" id="1817878"/>
    <lineage>
        <taxon>Bacteria</taxon>
        <taxon>Candidatus Schekmaniibacteriota</taxon>
    </lineage>
</organism>
<evidence type="ECO:0000256" key="9">
    <source>
        <dbReference type="HAMAP-Rule" id="MF_00161"/>
    </source>
</evidence>
<keyword evidence="5 9" id="KW-0064">Aspartyl protease</keyword>
<comment type="caution">
    <text evidence="9">Lacks conserved residue(s) required for the propagation of feature annotation.</text>
</comment>
<gene>
    <name evidence="9" type="primary">lspA</name>
    <name evidence="12" type="ORF">A2161_02140</name>
</gene>
<evidence type="ECO:0000256" key="4">
    <source>
        <dbReference type="ARBA" id="ARBA00022692"/>
    </source>
</evidence>
<feature type="transmembrane region" description="Helical" evidence="9">
    <location>
        <begin position="132"/>
        <end position="150"/>
    </location>
</feature>